<accession>A0A6G0HXJ0</accession>
<evidence type="ECO:0000256" key="4">
    <source>
        <dbReference type="ARBA" id="ARBA00023125"/>
    </source>
</evidence>
<evidence type="ECO:0000256" key="5">
    <source>
        <dbReference type="ARBA" id="ARBA00023163"/>
    </source>
</evidence>
<sequence length="258" mass="28854">MAESVLEWYFDKFIANDSSKTEEVKADPAEELFLSLLPDELLTLEEDTESSTGPDIHSQNSIAVVELPIPTPVLPVIQEPETIPQIQNVISTVKLGCCLDLQSIACKVWNVEYKPKAYKSLVMRIREPRSTAIIYKSGSVVCTGAKSVEDSRRAARRFARIVQKLGLPVCFLKFKIQNMVASCKTFPISLELLSCHQRCSYEPELFSGLHYKVTPGITATIFSSGKIILLGAKKEAEVYEAFDAMYPVLRCCRRLTKP</sequence>
<dbReference type="OrthoDB" id="2127950at2759"/>
<dbReference type="KEGG" id="lco:104928301"/>
<dbReference type="Gene3D" id="3.30.310.10">
    <property type="entry name" value="TATA-Binding Protein"/>
    <property type="match status" value="2"/>
</dbReference>
<reference evidence="7 8" key="1">
    <citation type="submission" date="2019-07" db="EMBL/GenBank/DDBJ databases">
        <title>Chromosome genome assembly for large yellow croaker.</title>
        <authorList>
            <person name="Xiao S."/>
        </authorList>
    </citation>
    <scope>NUCLEOTIDE SEQUENCE [LARGE SCALE GENOMIC DNA]</scope>
    <source>
        <strain evidence="7">JMULYC20181020</strain>
        <tissue evidence="7">Muscle</tissue>
    </source>
</reference>
<dbReference type="InterPro" id="IPR012295">
    <property type="entry name" value="TBP_dom_sf"/>
</dbReference>
<evidence type="ECO:0000256" key="6">
    <source>
        <dbReference type="ARBA" id="ARBA00023242"/>
    </source>
</evidence>
<dbReference type="FunFam" id="3.30.310.10:FF:000005">
    <property type="entry name" value="TATA box-binding protein-like 1"/>
    <property type="match status" value="1"/>
</dbReference>
<dbReference type="GO" id="GO:0005634">
    <property type="term" value="C:nucleus"/>
    <property type="evidence" value="ECO:0007669"/>
    <property type="project" value="UniProtKB-SubCell"/>
</dbReference>
<dbReference type="Pfam" id="PF00352">
    <property type="entry name" value="TBP"/>
    <property type="match status" value="2"/>
</dbReference>
<dbReference type="SUPFAM" id="SSF55945">
    <property type="entry name" value="TATA-box binding protein-like"/>
    <property type="match status" value="2"/>
</dbReference>
<organism evidence="7 8">
    <name type="scientific">Larimichthys crocea</name>
    <name type="common">Large yellow croaker</name>
    <name type="synonym">Pseudosciaena crocea</name>
    <dbReference type="NCBI Taxonomy" id="215358"/>
    <lineage>
        <taxon>Eukaryota</taxon>
        <taxon>Metazoa</taxon>
        <taxon>Chordata</taxon>
        <taxon>Craniata</taxon>
        <taxon>Vertebrata</taxon>
        <taxon>Euteleostomi</taxon>
        <taxon>Actinopterygii</taxon>
        <taxon>Neopterygii</taxon>
        <taxon>Teleostei</taxon>
        <taxon>Neoteleostei</taxon>
        <taxon>Acanthomorphata</taxon>
        <taxon>Eupercaria</taxon>
        <taxon>Sciaenidae</taxon>
        <taxon>Larimichthys</taxon>
    </lineage>
</organism>
<evidence type="ECO:0000256" key="1">
    <source>
        <dbReference type="ARBA" id="ARBA00004123"/>
    </source>
</evidence>
<evidence type="ECO:0000313" key="8">
    <source>
        <dbReference type="Proteomes" id="UP000424527"/>
    </source>
</evidence>
<name>A0A6G0HXJ0_LARCR</name>
<gene>
    <name evidence="7" type="ORF">D5F01_LYC17107</name>
</gene>
<dbReference type="PRINTS" id="PR00686">
    <property type="entry name" value="TIFACTORIID"/>
</dbReference>
<protein>
    <submittedName>
        <fullName evidence="7">TATA box-binding protein-like protein 2</fullName>
    </submittedName>
</protein>
<evidence type="ECO:0000256" key="2">
    <source>
        <dbReference type="ARBA" id="ARBA00005560"/>
    </source>
</evidence>
<keyword evidence="3" id="KW-0805">Transcription regulation</keyword>
<keyword evidence="4" id="KW-0238">DNA-binding</keyword>
<keyword evidence="6" id="KW-0539">Nucleus</keyword>
<comment type="similarity">
    <text evidence="2">Belongs to the TBP family.</text>
</comment>
<dbReference type="InterPro" id="IPR000814">
    <property type="entry name" value="TBP"/>
</dbReference>
<comment type="subcellular location">
    <subcellularLocation>
        <location evidence="1">Nucleus</location>
    </subcellularLocation>
</comment>
<proteinExistence type="inferred from homology"/>
<dbReference type="EMBL" id="REGW02000017">
    <property type="protein sequence ID" value="KAE8283783.1"/>
    <property type="molecule type" value="Genomic_DNA"/>
</dbReference>
<dbReference type="Proteomes" id="UP000424527">
    <property type="component" value="Unassembled WGS sequence"/>
</dbReference>
<dbReference type="GO" id="GO:0006352">
    <property type="term" value="P:DNA-templated transcription initiation"/>
    <property type="evidence" value="ECO:0007669"/>
    <property type="project" value="InterPro"/>
</dbReference>
<keyword evidence="8" id="KW-1185">Reference proteome</keyword>
<dbReference type="AlphaFoldDB" id="A0A6G0HXJ0"/>
<evidence type="ECO:0000256" key="3">
    <source>
        <dbReference type="ARBA" id="ARBA00023015"/>
    </source>
</evidence>
<comment type="caution">
    <text evidence="7">The sequence shown here is derived from an EMBL/GenBank/DDBJ whole genome shotgun (WGS) entry which is preliminary data.</text>
</comment>
<dbReference type="GO" id="GO:0003677">
    <property type="term" value="F:DNA binding"/>
    <property type="evidence" value="ECO:0007669"/>
    <property type="project" value="UniProtKB-KW"/>
</dbReference>
<dbReference type="PANTHER" id="PTHR10126">
    <property type="entry name" value="TATA-BOX BINDING PROTEIN"/>
    <property type="match status" value="1"/>
</dbReference>
<keyword evidence="5" id="KW-0804">Transcription</keyword>
<evidence type="ECO:0000313" key="7">
    <source>
        <dbReference type="EMBL" id="KAE8283783.1"/>
    </source>
</evidence>